<evidence type="ECO:0000256" key="10">
    <source>
        <dbReference type="PROSITE-ProRule" id="PRU00473"/>
    </source>
</evidence>
<evidence type="ECO:0000256" key="1">
    <source>
        <dbReference type="ARBA" id="ARBA00004442"/>
    </source>
</evidence>
<feature type="signal peptide" evidence="11">
    <location>
        <begin position="1"/>
        <end position="23"/>
    </location>
</feature>
<dbReference type="GO" id="GO:0009279">
    <property type="term" value="C:cell outer membrane"/>
    <property type="evidence" value="ECO:0007669"/>
    <property type="project" value="UniProtKB-SubCell"/>
</dbReference>
<dbReference type="PANTHER" id="PTHR30329:SF21">
    <property type="entry name" value="LIPOPROTEIN YIAD-RELATED"/>
    <property type="match status" value="1"/>
</dbReference>
<comment type="function">
    <text evidence="9">Part of the Tol-Pal system, which plays a role in outer membrane invagination during cell division and is important for maintaining outer membrane integrity.</text>
</comment>
<sequence length="180" mass="19102">MMPSMLNTRLLSAGVLVSVSALALSACAPKPPKQLPPEPGPPVTNTMPAPAPVVPVGPAPGSQADFLASVNGRDTIHFALDKYDIDQISADILRVQAGWLLKYPGKKATIEGHADERGTRDYNLALGERRANSAKAFLVSLGVDASRLTTVSYGKERPVDTASTEEAWAKNRRAVTVTID</sequence>
<dbReference type="PROSITE" id="PS01068">
    <property type="entry name" value="OMPA_1"/>
    <property type="match status" value="1"/>
</dbReference>
<dbReference type="InterPro" id="IPR006690">
    <property type="entry name" value="OMPA-like_CS"/>
</dbReference>
<dbReference type="HAMAP" id="MF_02204">
    <property type="entry name" value="Pal"/>
    <property type="match status" value="1"/>
</dbReference>
<keyword evidence="5" id="KW-0564">Palmitate</keyword>
<dbReference type="InterPro" id="IPR050330">
    <property type="entry name" value="Bact_OuterMem_StrucFunc"/>
</dbReference>
<dbReference type="Proteomes" id="UP000548867">
    <property type="component" value="Unassembled WGS sequence"/>
</dbReference>
<accession>A0A7W6CBL9</accession>
<comment type="subcellular location">
    <subcellularLocation>
        <location evidence="1">Cell outer membrane</location>
    </subcellularLocation>
</comment>
<reference evidence="13 14" key="1">
    <citation type="submission" date="2020-08" db="EMBL/GenBank/DDBJ databases">
        <title>Genomic Encyclopedia of Type Strains, Phase IV (KMG-IV): sequencing the most valuable type-strain genomes for metagenomic binning, comparative biology and taxonomic classification.</title>
        <authorList>
            <person name="Goeker M."/>
        </authorList>
    </citation>
    <scope>NUCLEOTIDE SEQUENCE [LARGE SCALE GENOMIC DNA]</scope>
    <source>
        <strain evidence="13 14">DSM 27057</strain>
    </source>
</reference>
<dbReference type="PANTHER" id="PTHR30329">
    <property type="entry name" value="STATOR ELEMENT OF FLAGELLAR MOTOR COMPLEX"/>
    <property type="match status" value="1"/>
</dbReference>
<evidence type="ECO:0000256" key="11">
    <source>
        <dbReference type="SAM" id="SignalP"/>
    </source>
</evidence>
<dbReference type="GO" id="GO:0051301">
    <property type="term" value="P:cell division"/>
    <property type="evidence" value="ECO:0007669"/>
    <property type="project" value="UniProtKB-UniRule"/>
</dbReference>
<dbReference type="PRINTS" id="PR01021">
    <property type="entry name" value="OMPADOMAIN"/>
</dbReference>
<evidence type="ECO:0000256" key="4">
    <source>
        <dbReference type="ARBA" id="ARBA00023136"/>
    </source>
</evidence>
<comment type="subunit">
    <text evidence="9">The Tol-Pal system is composed of five core proteins: the inner membrane proteins TolA, TolQ and TolR, the periplasmic protein TolB and the outer membrane protein Pal. They form a network linking the inner and outer membranes and the peptidoglycan layer.</text>
</comment>
<keyword evidence="3 11" id="KW-0732">Signal</keyword>
<evidence type="ECO:0000256" key="9">
    <source>
        <dbReference type="HAMAP-Rule" id="MF_02204"/>
    </source>
</evidence>
<dbReference type="InterPro" id="IPR036737">
    <property type="entry name" value="OmpA-like_sf"/>
</dbReference>
<evidence type="ECO:0000256" key="8">
    <source>
        <dbReference type="ARBA" id="ARBA00023306"/>
    </source>
</evidence>
<keyword evidence="8 9" id="KW-0131">Cell cycle</keyword>
<dbReference type="InterPro" id="IPR006664">
    <property type="entry name" value="OMP_bac"/>
</dbReference>
<dbReference type="SUPFAM" id="SSF103088">
    <property type="entry name" value="OmpA-like"/>
    <property type="match status" value="1"/>
</dbReference>
<evidence type="ECO:0000256" key="2">
    <source>
        <dbReference type="ARBA" id="ARBA00022618"/>
    </source>
</evidence>
<dbReference type="InterPro" id="IPR006665">
    <property type="entry name" value="OmpA-like"/>
</dbReference>
<organism evidence="13 14">
    <name type="scientific">Novosphingobium sediminicola</name>
    <dbReference type="NCBI Taxonomy" id="563162"/>
    <lineage>
        <taxon>Bacteria</taxon>
        <taxon>Pseudomonadati</taxon>
        <taxon>Pseudomonadota</taxon>
        <taxon>Alphaproteobacteria</taxon>
        <taxon>Sphingomonadales</taxon>
        <taxon>Sphingomonadaceae</taxon>
        <taxon>Novosphingobium</taxon>
    </lineage>
</organism>
<comment type="caution">
    <text evidence="13">The sequence shown here is derived from an EMBL/GenBank/DDBJ whole genome shotgun (WGS) entry which is preliminary data.</text>
</comment>
<feature type="domain" description="OmpA-like" evidence="12">
    <location>
        <begin position="65"/>
        <end position="180"/>
    </location>
</feature>
<evidence type="ECO:0000313" key="13">
    <source>
        <dbReference type="EMBL" id="MBB3953583.1"/>
    </source>
</evidence>
<proteinExistence type="inferred from homology"/>
<keyword evidence="2 9" id="KW-0132">Cell division</keyword>
<evidence type="ECO:0000256" key="5">
    <source>
        <dbReference type="ARBA" id="ARBA00023139"/>
    </source>
</evidence>
<evidence type="ECO:0000313" key="14">
    <source>
        <dbReference type="Proteomes" id="UP000548867"/>
    </source>
</evidence>
<dbReference type="CDD" id="cd07185">
    <property type="entry name" value="OmpA_C-like"/>
    <property type="match status" value="1"/>
</dbReference>
<evidence type="ECO:0000259" key="12">
    <source>
        <dbReference type="PROSITE" id="PS51123"/>
    </source>
</evidence>
<keyword evidence="7 13" id="KW-0449">Lipoprotein</keyword>
<name>A0A7W6CBL9_9SPHN</name>
<dbReference type="InterPro" id="IPR039001">
    <property type="entry name" value="Pal"/>
</dbReference>
<dbReference type="InterPro" id="IPR014169">
    <property type="entry name" value="Pal_lipo_C"/>
</dbReference>
<evidence type="ECO:0000256" key="6">
    <source>
        <dbReference type="ARBA" id="ARBA00023237"/>
    </source>
</evidence>
<keyword evidence="4 10" id="KW-0472">Membrane</keyword>
<feature type="chain" id="PRO_5031321737" description="Peptidoglycan-associated protein" evidence="11">
    <location>
        <begin position="24"/>
        <end position="180"/>
    </location>
</feature>
<comment type="similarity">
    <text evidence="9">Belongs to the Pal lipoprotein family.</text>
</comment>
<evidence type="ECO:0000256" key="7">
    <source>
        <dbReference type="ARBA" id="ARBA00023288"/>
    </source>
</evidence>
<keyword evidence="6" id="KW-0998">Cell outer membrane</keyword>
<keyword evidence="14" id="KW-1185">Reference proteome</keyword>
<protein>
    <recommendedName>
        <fullName evidence="9">Peptidoglycan-associated protein</fullName>
    </recommendedName>
</protein>
<dbReference type="Pfam" id="PF00691">
    <property type="entry name" value="OmpA"/>
    <property type="match status" value="1"/>
</dbReference>
<dbReference type="Gene3D" id="3.30.1330.60">
    <property type="entry name" value="OmpA-like domain"/>
    <property type="match status" value="1"/>
</dbReference>
<dbReference type="PROSITE" id="PS51123">
    <property type="entry name" value="OMPA_2"/>
    <property type="match status" value="1"/>
</dbReference>
<dbReference type="EMBL" id="JACIDX010000001">
    <property type="protein sequence ID" value="MBB3953583.1"/>
    <property type="molecule type" value="Genomic_DNA"/>
</dbReference>
<evidence type="ECO:0000256" key="3">
    <source>
        <dbReference type="ARBA" id="ARBA00022729"/>
    </source>
</evidence>
<dbReference type="AlphaFoldDB" id="A0A7W6CBL9"/>
<gene>
    <name evidence="9" type="primary">pal</name>
    <name evidence="13" type="ORF">GGR38_000495</name>
</gene>
<dbReference type="NCBIfam" id="TIGR02802">
    <property type="entry name" value="Pal_lipo"/>
    <property type="match status" value="1"/>
</dbReference>